<evidence type="ECO:0000313" key="5">
    <source>
        <dbReference type="EMBL" id="OFJ52461.1"/>
    </source>
</evidence>
<dbReference type="EMBL" id="MCHX01000039">
    <property type="protein sequence ID" value="OFJ52461.1"/>
    <property type="molecule type" value="Genomic_DNA"/>
</dbReference>
<dbReference type="InterPro" id="IPR045864">
    <property type="entry name" value="aa-tRNA-synth_II/BPL/LPL"/>
</dbReference>
<protein>
    <recommendedName>
        <fullName evidence="3">biotin--[biotin carboxyl-carrier protein] ligase</fullName>
        <ecNumber evidence="3">6.3.4.15</ecNumber>
    </recommendedName>
</protein>
<keyword evidence="2" id="KW-0092">Biotin</keyword>
<dbReference type="GO" id="GO:0005737">
    <property type="term" value="C:cytoplasm"/>
    <property type="evidence" value="ECO:0007669"/>
    <property type="project" value="TreeGrafter"/>
</dbReference>
<dbReference type="PANTHER" id="PTHR12835">
    <property type="entry name" value="BIOTIN PROTEIN LIGASE"/>
    <property type="match status" value="1"/>
</dbReference>
<dbReference type="Pfam" id="PF02237">
    <property type="entry name" value="BPL_C"/>
    <property type="match status" value="1"/>
</dbReference>
<dbReference type="EC" id="6.3.4.15" evidence="3"/>
<keyword evidence="6" id="KW-1185">Reference proteome</keyword>
<name>A0A1E8Q2I3_9MYCO</name>
<dbReference type="CDD" id="cd16442">
    <property type="entry name" value="BPL"/>
    <property type="match status" value="1"/>
</dbReference>
<dbReference type="NCBIfam" id="TIGR00121">
    <property type="entry name" value="birA_ligase"/>
    <property type="match status" value="1"/>
</dbReference>
<reference evidence="5 6" key="1">
    <citation type="submission" date="2016-09" db="EMBL/GenBank/DDBJ databases">
        <title>genome sequence of Mycobacterium sp. 739 SCH.</title>
        <authorList>
            <person name="Greninger A.L."/>
            <person name="Qin X."/>
            <person name="Jerome K."/>
            <person name="Vora S."/>
            <person name="Quinn K."/>
        </authorList>
    </citation>
    <scope>NUCLEOTIDE SEQUENCE [LARGE SCALE GENOMIC DNA]</scope>
    <source>
        <strain evidence="5 6">SCH</strain>
    </source>
</reference>
<dbReference type="SUPFAM" id="SSF55681">
    <property type="entry name" value="Class II aaRS and biotin synthetases"/>
    <property type="match status" value="1"/>
</dbReference>
<accession>A0A1E8Q2I3</accession>
<dbReference type="Proteomes" id="UP000178953">
    <property type="component" value="Unassembled WGS sequence"/>
</dbReference>
<dbReference type="RefSeq" id="WP_070354333.1">
    <property type="nucleotide sequence ID" value="NZ_MCHX01000039.1"/>
</dbReference>
<gene>
    <name evidence="5" type="ORF">BEL07_17155</name>
</gene>
<dbReference type="PANTHER" id="PTHR12835:SF5">
    <property type="entry name" value="BIOTIN--PROTEIN LIGASE"/>
    <property type="match status" value="1"/>
</dbReference>
<dbReference type="PROSITE" id="PS51733">
    <property type="entry name" value="BPL_LPL_CATALYTIC"/>
    <property type="match status" value="1"/>
</dbReference>
<dbReference type="Pfam" id="PF03099">
    <property type="entry name" value="BPL_LplA_LipB"/>
    <property type="match status" value="1"/>
</dbReference>
<dbReference type="InterPro" id="IPR003142">
    <property type="entry name" value="BPL_C"/>
</dbReference>
<organism evidence="5 6">
    <name type="scientific">Mycolicibacterium grossiae</name>
    <dbReference type="NCBI Taxonomy" id="1552759"/>
    <lineage>
        <taxon>Bacteria</taxon>
        <taxon>Bacillati</taxon>
        <taxon>Actinomycetota</taxon>
        <taxon>Actinomycetes</taxon>
        <taxon>Mycobacteriales</taxon>
        <taxon>Mycobacteriaceae</taxon>
        <taxon>Mycolicibacterium</taxon>
    </lineage>
</organism>
<proteinExistence type="predicted"/>
<dbReference type="AlphaFoldDB" id="A0A1E8Q2I3"/>
<feature type="domain" description="BPL/LPL catalytic" evidence="4">
    <location>
        <begin position="16"/>
        <end position="200"/>
    </location>
</feature>
<sequence length="269" mass="27370">MSDPRAALDPAALADVAGPGGPWRRIDVVAETGSTNADLTARADAGEDVDGTVLVADHQTAGRGRNGRTWAAVPGAQVSMSVAVATAGLPPAAWGWVPLVTGLAVLDAVAETTGVRAGLKWPNDVLAGPDARKLAGILAEVAGGGSVIVVGVGLNVSHDVDELPDPAAVSLRLLGAPAADRRELVAALLRQLARRIDDLRRHGGANAALVEEYVGRSLTVGARVRAVLPGDREVVGTARAIDDQGRLPIDTDAGTVVVSAGDIVHLRPV</sequence>
<evidence type="ECO:0000259" key="4">
    <source>
        <dbReference type="PROSITE" id="PS51733"/>
    </source>
</evidence>
<keyword evidence="1 5" id="KW-0436">Ligase</keyword>
<dbReference type="GO" id="GO:0004077">
    <property type="term" value="F:biotin--[biotin carboxyl-carrier protein] ligase activity"/>
    <property type="evidence" value="ECO:0007669"/>
    <property type="project" value="UniProtKB-EC"/>
</dbReference>
<dbReference type="Gene3D" id="2.30.30.100">
    <property type="match status" value="1"/>
</dbReference>
<dbReference type="InterPro" id="IPR004408">
    <property type="entry name" value="Biotin_CoA_COase_ligase"/>
</dbReference>
<dbReference type="Gene3D" id="3.30.930.10">
    <property type="entry name" value="Bira Bifunctional Protein, Domain 2"/>
    <property type="match status" value="1"/>
</dbReference>
<evidence type="ECO:0000256" key="3">
    <source>
        <dbReference type="ARBA" id="ARBA00024227"/>
    </source>
</evidence>
<evidence type="ECO:0000256" key="2">
    <source>
        <dbReference type="ARBA" id="ARBA00023267"/>
    </source>
</evidence>
<evidence type="ECO:0000256" key="1">
    <source>
        <dbReference type="ARBA" id="ARBA00022598"/>
    </source>
</evidence>
<dbReference type="InterPro" id="IPR004143">
    <property type="entry name" value="BPL_LPL_catalytic"/>
</dbReference>
<evidence type="ECO:0000313" key="6">
    <source>
        <dbReference type="Proteomes" id="UP000178953"/>
    </source>
</evidence>
<comment type="caution">
    <text evidence="5">The sequence shown here is derived from an EMBL/GenBank/DDBJ whole genome shotgun (WGS) entry which is preliminary data.</text>
</comment>